<dbReference type="NCBIfam" id="TIGR00691">
    <property type="entry name" value="spoT_relA"/>
    <property type="match status" value="1"/>
</dbReference>
<dbReference type="SUPFAM" id="SSF55021">
    <property type="entry name" value="ACT-like"/>
    <property type="match status" value="1"/>
</dbReference>
<dbReference type="InterPro" id="IPR004095">
    <property type="entry name" value="TGS"/>
</dbReference>
<dbReference type="InterPro" id="IPR045600">
    <property type="entry name" value="RelA/SpoT_AH_RIS"/>
</dbReference>
<evidence type="ECO:0000256" key="5">
    <source>
        <dbReference type="ARBA" id="ARBA00048244"/>
    </source>
</evidence>
<dbReference type="SUPFAM" id="SSF109604">
    <property type="entry name" value="HD-domain/PDEase-like"/>
    <property type="match status" value="1"/>
</dbReference>
<evidence type="ECO:0000256" key="2">
    <source>
        <dbReference type="ARBA" id="ARBA00014315"/>
    </source>
</evidence>
<dbReference type="Pfam" id="PF02824">
    <property type="entry name" value="TGS"/>
    <property type="match status" value="1"/>
</dbReference>
<gene>
    <name evidence="10" type="ORF">GCM10011505_24180</name>
</gene>
<dbReference type="Pfam" id="PF13328">
    <property type="entry name" value="HD_4"/>
    <property type="match status" value="1"/>
</dbReference>
<evidence type="ECO:0000313" key="11">
    <source>
        <dbReference type="Proteomes" id="UP000603352"/>
    </source>
</evidence>
<dbReference type="CDD" id="cd01668">
    <property type="entry name" value="TGS_RSH"/>
    <property type="match status" value="1"/>
</dbReference>
<evidence type="ECO:0000256" key="6">
    <source>
        <dbReference type="RuleBase" id="RU003847"/>
    </source>
</evidence>
<feature type="domain" description="HD" evidence="8">
    <location>
        <begin position="45"/>
        <end position="144"/>
    </location>
</feature>
<dbReference type="PANTHER" id="PTHR21262">
    <property type="entry name" value="GUANOSINE-3',5'-BIS DIPHOSPHATE 3'-PYROPHOSPHOHYDROLASE"/>
    <property type="match status" value="1"/>
</dbReference>
<organism evidence="10 11">
    <name type="scientific">Tistrella bauzanensis</name>
    <dbReference type="NCBI Taxonomy" id="657419"/>
    <lineage>
        <taxon>Bacteria</taxon>
        <taxon>Pseudomonadati</taxon>
        <taxon>Pseudomonadota</taxon>
        <taxon>Alphaproteobacteria</taxon>
        <taxon>Geminicoccales</taxon>
        <taxon>Geminicoccaceae</taxon>
        <taxon>Tistrella</taxon>
    </lineage>
</organism>
<name>A0ABQ1IHL6_9PROT</name>
<dbReference type="Pfam" id="PF13291">
    <property type="entry name" value="ACT_4"/>
    <property type="match status" value="1"/>
</dbReference>
<dbReference type="Proteomes" id="UP000603352">
    <property type="component" value="Unassembled WGS sequence"/>
</dbReference>
<dbReference type="InterPro" id="IPR045865">
    <property type="entry name" value="ACT-like_dom_sf"/>
</dbReference>
<dbReference type="RefSeq" id="WP_188578148.1">
    <property type="nucleotide sequence ID" value="NZ_BMDZ01000026.1"/>
</dbReference>
<dbReference type="EMBL" id="BMDZ01000026">
    <property type="protein sequence ID" value="GGB41933.1"/>
    <property type="molecule type" value="Genomic_DNA"/>
</dbReference>
<evidence type="ECO:0000313" key="10">
    <source>
        <dbReference type="EMBL" id="GGB41933.1"/>
    </source>
</evidence>
<dbReference type="SUPFAM" id="SSF81271">
    <property type="entry name" value="TGS-like"/>
    <property type="match status" value="1"/>
</dbReference>
<evidence type="ECO:0000259" key="7">
    <source>
        <dbReference type="PROSITE" id="PS51671"/>
    </source>
</evidence>
<evidence type="ECO:0000256" key="3">
    <source>
        <dbReference type="ARBA" id="ARBA00029754"/>
    </source>
</evidence>
<dbReference type="PROSITE" id="PS51831">
    <property type="entry name" value="HD"/>
    <property type="match status" value="1"/>
</dbReference>
<dbReference type="InterPro" id="IPR043519">
    <property type="entry name" value="NT_sf"/>
</dbReference>
<accession>A0ABQ1IHL6</accession>
<evidence type="ECO:0000259" key="9">
    <source>
        <dbReference type="PROSITE" id="PS51880"/>
    </source>
</evidence>
<comment type="catalytic activity">
    <reaction evidence="5">
        <text>GTP + ATP = guanosine 3'-diphosphate 5'-triphosphate + AMP</text>
        <dbReference type="Rhea" id="RHEA:22088"/>
        <dbReference type="ChEBI" id="CHEBI:30616"/>
        <dbReference type="ChEBI" id="CHEBI:37565"/>
        <dbReference type="ChEBI" id="CHEBI:142410"/>
        <dbReference type="ChEBI" id="CHEBI:456215"/>
        <dbReference type="EC" id="2.7.6.5"/>
    </reaction>
</comment>
<dbReference type="CDD" id="cd00077">
    <property type="entry name" value="HDc"/>
    <property type="match status" value="1"/>
</dbReference>
<dbReference type="PROSITE" id="PS51880">
    <property type="entry name" value="TGS"/>
    <property type="match status" value="1"/>
</dbReference>
<dbReference type="InterPro" id="IPR002912">
    <property type="entry name" value="ACT_dom"/>
</dbReference>
<dbReference type="PANTHER" id="PTHR21262:SF36">
    <property type="entry name" value="BIFUNCTIONAL (P)PPGPP SYNTHASE_HYDROLASE SPOT"/>
    <property type="match status" value="1"/>
</dbReference>
<comment type="function">
    <text evidence="6">In eubacteria ppGpp (guanosine 3'-diphosphate 5'-diphosphate) is a mediator of the stringent response that coordinates a variety of cellular activities in response to changes in nutritional abundance.</text>
</comment>
<feature type="domain" description="ACT" evidence="7">
    <location>
        <begin position="645"/>
        <end position="719"/>
    </location>
</feature>
<keyword evidence="11" id="KW-1185">Reference proteome</keyword>
<dbReference type="Gene3D" id="3.30.70.260">
    <property type="match status" value="1"/>
</dbReference>
<dbReference type="SMART" id="SM00471">
    <property type="entry name" value="HDc"/>
    <property type="match status" value="1"/>
</dbReference>
<dbReference type="Gene3D" id="1.10.3210.10">
    <property type="entry name" value="Hypothetical protein af1432"/>
    <property type="match status" value="1"/>
</dbReference>
<dbReference type="InterPro" id="IPR012675">
    <property type="entry name" value="Beta-grasp_dom_sf"/>
</dbReference>
<dbReference type="CDD" id="cd04876">
    <property type="entry name" value="ACT_RelA-SpoT"/>
    <property type="match status" value="1"/>
</dbReference>
<comment type="caution">
    <text evidence="10">The sequence shown here is derived from an EMBL/GenBank/DDBJ whole genome shotgun (WGS) entry which is preliminary data.</text>
</comment>
<protein>
    <recommendedName>
        <fullName evidence="2">GTP pyrophosphokinase rsh</fullName>
        <ecNumber evidence="1">2.7.6.5</ecNumber>
    </recommendedName>
    <alternativeName>
        <fullName evidence="4">(p)ppGpp synthase</fullName>
    </alternativeName>
    <alternativeName>
        <fullName evidence="3">ATP:GTP 3'-pyrophosphotransferase</fullName>
    </alternativeName>
</protein>
<dbReference type="SMART" id="SM00954">
    <property type="entry name" value="RelA_SpoT"/>
    <property type="match status" value="1"/>
</dbReference>
<dbReference type="SUPFAM" id="SSF81301">
    <property type="entry name" value="Nucleotidyltransferase"/>
    <property type="match status" value="1"/>
</dbReference>
<evidence type="ECO:0000259" key="8">
    <source>
        <dbReference type="PROSITE" id="PS51831"/>
    </source>
</evidence>
<dbReference type="InterPro" id="IPR004811">
    <property type="entry name" value="RelA/Spo_fam"/>
</dbReference>
<dbReference type="CDD" id="cd05399">
    <property type="entry name" value="NT_Rel-Spo_like"/>
    <property type="match status" value="1"/>
</dbReference>
<evidence type="ECO:0000256" key="1">
    <source>
        <dbReference type="ARBA" id="ARBA00013251"/>
    </source>
</evidence>
<comment type="similarity">
    <text evidence="6">Belongs to the relA/spoT family.</text>
</comment>
<dbReference type="PROSITE" id="PS51671">
    <property type="entry name" value="ACT"/>
    <property type="match status" value="1"/>
</dbReference>
<dbReference type="Pfam" id="PF19296">
    <property type="entry name" value="RelA_AH_RIS"/>
    <property type="match status" value="1"/>
</dbReference>
<dbReference type="InterPro" id="IPR003607">
    <property type="entry name" value="HD/PDEase_dom"/>
</dbReference>
<dbReference type="Pfam" id="PF04607">
    <property type="entry name" value="RelA_SpoT"/>
    <property type="match status" value="1"/>
</dbReference>
<dbReference type="InterPro" id="IPR006674">
    <property type="entry name" value="HD_domain"/>
</dbReference>
<evidence type="ECO:0000256" key="4">
    <source>
        <dbReference type="ARBA" id="ARBA00032407"/>
    </source>
</evidence>
<reference evidence="11" key="1">
    <citation type="journal article" date="2019" name="Int. J. Syst. Evol. Microbiol.">
        <title>The Global Catalogue of Microorganisms (GCM) 10K type strain sequencing project: providing services to taxonomists for standard genome sequencing and annotation.</title>
        <authorList>
            <consortium name="The Broad Institute Genomics Platform"/>
            <consortium name="The Broad Institute Genome Sequencing Center for Infectious Disease"/>
            <person name="Wu L."/>
            <person name="Ma J."/>
        </authorList>
    </citation>
    <scope>NUCLEOTIDE SEQUENCE [LARGE SCALE GENOMIC DNA]</scope>
    <source>
        <strain evidence="11">CGMCC 1.10188</strain>
    </source>
</reference>
<dbReference type="InterPro" id="IPR012676">
    <property type="entry name" value="TGS-like"/>
</dbReference>
<dbReference type="InterPro" id="IPR033655">
    <property type="entry name" value="TGS_RelA/SpoT"/>
</dbReference>
<dbReference type="Gene3D" id="3.10.20.30">
    <property type="match status" value="1"/>
</dbReference>
<dbReference type="InterPro" id="IPR007685">
    <property type="entry name" value="RelA_SpoT"/>
</dbReference>
<sequence length="719" mass="81413">MIRQYELVERVKAYDPDLDEAALNRAYVYAMKMHGSQKRASGDPYFLHPLEVAGILTELRLDSRSIVTALLHDTIEDTPATLEEIDQIFGSEVARLVDGVTKLSKIELQSEQAKQAENFRKLLLAMSDDIRVLLVKLADRLHNMRTLHYIAKPEKRRRIALETLEIYAPLAERIGMQSIKDELDDLAFKELYPDARDSILKRLAYLRENGSDLVARIVDELKRVVTATGTTAEIYGREKRPYSIWRKMQRKNVSFEQLSDIMAFRVAVDSIRDCYAVLGSVHGSYRMVPGRFKDFISNPKPNGYRSLHTTVIGPERQRIEVQIRTREMHEVAEYGVAAHWLYKQESGGHEGRQYRWIRGLLEILDQASNPEEFLEHTKLEMFQDQVFCFSPKGDLIALPRGATPIDFAYAVHSEIGDTCVGAKINGRMMPLRTQLQNGDQIEIITSKAQTPSPAWERFVVTGKARSRIRRFIRLREREQYVSLGRAILQKSFRQEQRPLTEKGLDRALRVFTHRTLDDLYAAVGKGDITARQVIDTVFPEARPQKEDSIDGAKVVPLKRMRSAKSGANGYAIPIRGLIPGMAVHYAGCCHPIPGDRIVGIVATGKGVTIHTIDCETLEQFVDEPERWLDLAWDTGSDKGQGHTARLNVMVSNEPGGLAALTTMIAKHYGNIINLKITNRTSEFFEMIVDVEVHDVKHLTHIIAALRADPVINSVDRARG</sequence>
<dbReference type="EC" id="2.7.6.5" evidence="1"/>
<proteinExistence type="inferred from homology"/>
<dbReference type="Gene3D" id="3.30.460.10">
    <property type="entry name" value="Beta Polymerase, domain 2"/>
    <property type="match status" value="1"/>
</dbReference>
<feature type="domain" description="TGS" evidence="9">
    <location>
        <begin position="380"/>
        <end position="445"/>
    </location>
</feature>